<feature type="non-terminal residue" evidence="1">
    <location>
        <position position="74"/>
    </location>
</feature>
<organism evidence="1 2">
    <name type="scientific">Streptomyces varsoviensis</name>
    <dbReference type="NCBI Taxonomy" id="67373"/>
    <lineage>
        <taxon>Bacteria</taxon>
        <taxon>Bacillati</taxon>
        <taxon>Actinomycetota</taxon>
        <taxon>Actinomycetes</taxon>
        <taxon>Kitasatosporales</taxon>
        <taxon>Streptomycetaceae</taxon>
        <taxon>Streptomyces</taxon>
    </lineage>
</organism>
<name>A0ABR5JCM4_9ACTN</name>
<dbReference type="EMBL" id="LGUT01000418">
    <property type="protein sequence ID" value="KOG91087.1"/>
    <property type="molecule type" value="Genomic_DNA"/>
</dbReference>
<feature type="non-terminal residue" evidence="1">
    <location>
        <position position="1"/>
    </location>
</feature>
<comment type="caution">
    <text evidence="1">The sequence shown here is derived from an EMBL/GenBank/DDBJ whole genome shotgun (WGS) entry which is preliminary data.</text>
</comment>
<protein>
    <submittedName>
        <fullName evidence="1">Uncharacterized protein</fullName>
    </submittedName>
</protein>
<evidence type="ECO:0000313" key="2">
    <source>
        <dbReference type="Proteomes" id="UP000037020"/>
    </source>
</evidence>
<gene>
    <name evidence="1" type="ORF">ADK38_05125</name>
</gene>
<dbReference type="Proteomes" id="UP000037020">
    <property type="component" value="Unassembled WGS sequence"/>
</dbReference>
<evidence type="ECO:0000313" key="1">
    <source>
        <dbReference type="EMBL" id="KOG91087.1"/>
    </source>
</evidence>
<sequence>YLLARRGRRARDRRAAAPAPALAGFTRLAQPLTPLTALDAEAAQILVETDDAIRTSEEELDLAIDQFGRRAALP</sequence>
<keyword evidence="2" id="KW-1185">Reference proteome</keyword>
<reference evidence="1 2" key="1">
    <citation type="submission" date="2015-07" db="EMBL/GenBank/DDBJ databases">
        <authorList>
            <person name="Ju K.-S."/>
            <person name="Doroghazi J.R."/>
            <person name="Metcalf W.W."/>
        </authorList>
    </citation>
    <scope>NUCLEOTIDE SEQUENCE [LARGE SCALE GENOMIC DNA]</scope>
    <source>
        <strain evidence="1 2">NRRL B-3589</strain>
    </source>
</reference>
<proteinExistence type="predicted"/>
<accession>A0ABR5JCM4</accession>